<feature type="region of interest" description="Disordered" evidence="1">
    <location>
        <begin position="52"/>
        <end position="77"/>
    </location>
</feature>
<accession>A0A6J6FPI9</accession>
<organism evidence="2">
    <name type="scientific">freshwater metagenome</name>
    <dbReference type="NCBI Taxonomy" id="449393"/>
    <lineage>
        <taxon>unclassified sequences</taxon>
        <taxon>metagenomes</taxon>
        <taxon>ecological metagenomes</taxon>
    </lineage>
</organism>
<dbReference type="EMBL" id="CAEZTY010000046">
    <property type="protein sequence ID" value="CAB4588975.1"/>
    <property type="molecule type" value="Genomic_DNA"/>
</dbReference>
<evidence type="ECO:0000313" key="2">
    <source>
        <dbReference type="EMBL" id="CAB4588975.1"/>
    </source>
</evidence>
<reference evidence="2" key="1">
    <citation type="submission" date="2020-05" db="EMBL/GenBank/DDBJ databases">
        <authorList>
            <person name="Chiriac C."/>
            <person name="Salcher M."/>
            <person name="Ghai R."/>
            <person name="Kavagutti S V."/>
        </authorList>
    </citation>
    <scope>NUCLEOTIDE SEQUENCE</scope>
</reference>
<sequence length="109" mass="11382">MVHCPPFGAHLAGVAATAISREPPSIGPDAFTTVDEVDSVVAAGVVFESEQPANDKTAKHTAIDVPSRTKRPKGERGACKVYDCTRPDPYRAVAAAAVGTNSKKCEDDS</sequence>
<evidence type="ECO:0000256" key="1">
    <source>
        <dbReference type="SAM" id="MobiDB-lite"/>
    </source>
</evidence>
<gene>
    <name evidence="2" type="ORF">UFOPK1762_01216</name>
</gene>
<proteinExistence type="predicted"/>
<dbReference type="AlphaFoldDB" id="A0A6J6FPI9"/>
<protein>
    <submittedName>
        <fullName evidence="2">Unannotated protein</fullName>
    </submittedName>
</protein>
<name>A0A6J6FPI9_9ZZZZ</name>